<gene>
    <name evidence="2" type="ORF">AXF42_Ash014498</name>
</gene>
<feature type="compositionally biased region" description="Basic residues" evidence="1">
    <location>
        <begin position="44"/>
        <end position="58"/>
    </location>
</feature>
<evidence type="ECO:0000256" key="1">
    <source>
        <dbReference type="SAM" id="MobiDB-lite"/>
    </source>
</evidence>
<name>A0A2H9ZWN6_9ASPA</name>
<dbReference type="AlphaFoldDB" id="A0A2H9ZWN6"/>
<proteinExistence type="predicted"/>
<keyword evidence="3" id="KW-1185">Reference proteome</keyword>
<sequence>MDSARRSRRGIHLARRSSRIHALARQRWRDQDLKPTRPPPGSARRARRASWRTARRSALRANQRAEEEKPDPKLGLVILLLKDNYILVLVFQLHYK</sequence>
<reference evidence="2 3" key="1">
    <citation type="journal article" date="2017" name="Nature">
        <title>The Apostasia genome and the evolution of orchids.</title>
        <authorList>
            <person name="Zhang G.Q."/>
            <person name="Liu K.W."/>
            <person name="Li Z."/>
            <person name="Lohaus R."/>
            <person name="Hsiao Y.Y."/>
            <person name="Niu S.C."/>
            <person name="Wang J.Y."/>
            <person name="Lin Y.C."/>
            <person name="Xu Q."/>
            <person name="Chen L.J."/>
            <person name="Yoshida K."/>
            <person name="Fujiwara S."/>
            <person name="Wang Z.W."/>
            <person name="Zhang Y.Q."/>
            <person name="Mitsuda N."/>
            <person name="Wang M."/>
            <person name="Liu G.H."/>
            <person name="Pecoraro L."/>
            <person name="Huang H.X."/>
            <person name="Xiao X.J."/>
            <person name="Lin M."/>
            <person name="Wu X.Y."/>
            <person name="Wu W.L."/>
            <person name="Chen Y.Y."/>
            <person name="Chang S.B."/>
            <person name="Sakamoto S."/>
            <person name="Ohme-Takagi M."/>
            <person name="Yagi M."/>
            <person name="Zeng S.J."/>
            <person name="Shen C.Y."/>
            <person name="Yeh C.M."/>
            <person name="Luo Y.B."/>
            <person name="Tsai W.C."/>
            <person name="Van de Peer Y."/>
            <person name="Liu Z.J."/>
        </authorList>
    </citation>
    <scope>NUCLEOTIDE SEQUENCE [LARGE SCALE GENOMIC DNA]</scope>
    <source>
        <strain evidence="3">cv. Shenzhen</strain>
        <tissue evidence="2">Stem</tissue>
    </source>
</reference>
<feature type="region of interest" description="Disordered" evidence="1">
    <location>
        <begin position="25"/>
        <end position="70"/>
    </location>
</feature>
<evidence type="ECO:0000313" key="3">
    <source>
        <dbReference type="Proteomes" id="UP000236161"/>
    </source>
</evidence>
<dbReference type="Proteomes" id="UP000236161">
    <property type="component" value="Unassembled WGS sequence"/>
</dbReference>
<evidence type="ECO:0000313" key="2">
    <source>
        <dbReference type="EMBL" id="PKA47721.1"/>
    </source>
</evidence>
<dbReference type="EMBL" id="KZ453102">
    <property type="protein sequence ID" value="PKA47721.1"/>
    <property type="molecule type" value="Genomic_DNA"/>
</dbReference>
<accession>A0A2H9ZWN6</accession>
<protein>
    <submittedName>
        <fullName evidence="2">Uncharacterized protein</fullName>
    </submittedName>
</protein>
<organism evidence="2 3">
    <name type="scientific">Apostasia shenzhenica</name>
    <dbReference type="NCBI Taxonomy" id="1088818"/>
    <lineage>
        <taxon>Eukaryota</taxon>
        <taxon>Viridiplantae</taxon>
        <taxon>Streptophyta</taxon>
        <taxon>Embryophyta</taxon>
        <taxon>Tracheophyta</taxon>
        <taxon>Spermatophyta</taxon>
        <taxon>Magnoliopsida</taxon>
        <taxon>Liliopsida</taxon>
        <taxon>Asparagales</taxon>
        <taxon>Orchidaceae</taxon>
        <taxon>Apostasioideae</taxon>
        <taxon>Apostasia</taxon>
    </lineage>
</organism>